<dbReference type="Proteomes" id="UP000481858">
    <property type="component" value="Unassembled WGS sequence"/>
</dbReference>
<protein>
    <recommendedName>
        <fullName evidence="3">SprT-like domain-containing protein</fullName>
    </recommendedName>
</protein>
<sequence>MILKLPKKTKGANTSPPRKLVNREILRKKIKEVPVIQVPKVLCLYANWWIWREPKAPNAGSHPAWPGYTGVGTKLDFQLQIQAYESRTLVENTVFSFLPTLNDRNLTPTQISARAEIISLYKNTRGYKAQFNTDDMRKFMRLFDRFFFFGAMANSGRPRLYCKLWNRDSGYAQGPSFFSTPQQAPLGFTCGRHVLGYGRFAEIHIAGPTMFNRPKAVTLCFLLETLVHEMVHAYLSLFTCRCGICRSDLPSTTGMTGHGKAFLMLLDCIDYTLRKWGVGLSGLFREEFSYGGTRYTCDEITCLYHVETEAYKRYPLSALEEPSDLEEIFFFKSTEPANNEAADIQEPVVRGSRPLNIMGPGQNVYLAAPRVGGTAVSPLKLEQTGDIVQALIAKETIRNEAKRKSRHRQKLGCNLEKYMGFNMNMH</sequence>
<dbReference type="InParanoid" id="A0A7C8IX90"/>
<name>A0A7C8IX90_9PEZI</name>
<gene>
    <name evidence="1" type="ORF">GQX73_g1181</name>
</gene>
<keyword evidence="2" id="KW-1185">Reference proteome</keyword>
<dbReference type="OrthoDB" id="5236983at2759"/>
<evidence type="ECO:0008006" key="3">
    <source>
        <dbReference type="Google" id="ProtNLM"/>
    </source>
</evidence>
<evidence type="ECO:0000313" key="2">
    <source>
        <dbReference type="Proteomes" id="UP000481858"/>
    </source>
</evidence>
<proteinExistence type="predicted"/>
<dbReference type="AlphaFoldDB" id="A0A7C8IX90"/>
<accession>A0A7C8IX90</accession>
<evidence type="ECO:0000313" key="1">
    <source>
        <dbReference type="EMBL" id="KAF2972403.1"/>
    </source>
</evidence>
<organism evidence="1 2">
    <name type="scientific">Xylaria multiplex</name>
    <dbReference type="NCBI Taxonomy" id="323545"/>
    <lineage>
        <taxon>Eukaryota</taxon>
        <taxon>Fungi</taxon>
        <taxon>Dikarya</taxon>
        <taxon>Ascomycota</taxon>
        <taxon>Pezizomycotina</taxon>
        <taxon>Sordariomycetes</taxon>
        <taxon>Xylariomycetidae</taxon>
        <taxon>Xylariales</taxon>
        <taxon>Xylariaceae</taxon>
        <taxon>Xylaria</taxon>
    </lineage>
</organism>
<comment type="caution">
    <text evidence="1">The sequence shown here is derived from an EMBL/GenBank/DDBJ whole genome shotgun (WGS) entry which is preliminary data.</text>
</comment>
<dbReference type="EMBL" id="WUBL01000006">
    <property type="protein sequence ID" value="KAF2972403.1"/>
    <property type="molecule type" value="Genomic_DNA"/>
</dbReference>
<reference evidence="1 2" key="1">
    <citation type="submission" date="2019-12" db="EMBL/GenBank/DDBJ databases">
        <title>Draft genome sequence of the ascomycete Xylaria multiplex DSM 110363.</title>
        <authorList>
            <person name="Buettner E."/>
            <person name="Kellner H."/>
        </authorList>
    </citation>
    <scope>NUCLEOTIDE SEQUENCE [LARGE SCALE GENOMIC DNA]</scope>
    <source>
        <strain evidence="1 2">DSM 110363</strain>
    </source>
</reference>